<feature type="domain" description="Receptor ligand binding region" evidence="5">
    <location>
        <begin position="30"/>
        <end position="327"/>
    </location>
</feature>
<evidence type="ECO:0000256" key="2">
    <source>
        <dbReference type="ARBA" id="ARBA00022692"/>
    </source>
</evidence>
<evidence type="ECO:0000259" key="5">
    <source>
        <dbReference type="Pfam" id="PF01094"/>
    </source>
</evidence>
<dbReference type="InterPro" id="IPR001828">
    <property type="entry name" value="ANF_lig-bd_rcpt"/>
</dbReference>
<keyword evidence="7" id="KW-1185">Reference proteome</keyword>
<dbReference type="GeneTree" id="ENSGT00940000156950"/>
<name>A0A3Q2P2Y3_FUNHE</name>
<evidence type="ECO:0000256" key="4">
    <source>
        <dbReference type="ARBA" id="ARBA00023136"/>
    </source>
</evidence>
<dbReference type="AlphaFoldDB" id="A0A3Q2P2Y3"/>
<evidence type="ECO:0000313" key="6">
    <source>
        <dbReference type="Ensembl" id="ENSFHEP00000006357.1"/>
    </source>
</evidence>
<dbReference type="GO" id="GO:0016020">
    <property type="term" value="C:membrane"/>
    <property type="evidence" value="ECO:0007669"/>
    <property type="project" value="UniProtKB-SubCell"/>
</dbReference>
<dbReference type="Pfam" id="PF01094">
    <property type="entry name" value="ANF_receptor"/>
    <property type="match status" value="1"/>
</dbReference>
<gene>
    <name evidence="6" type="primary">GRIA2</name>
</gene>
<accession>A0A3Q2P2Y3</accession>
<comment type="subcellular location">
    <subcellularLocation>
        <location evidence="1">Membrane</location>
    </subcellularLocation>
</comment>
<evidence type="ECO:0000313" key="7">
    <source>
        <dbReference type="Proteomes" id="UP000265000"/>
    </source>
</evidence>
<keyword evidence="3" id="KW-1133">Transmembrane helix</keyword>
<dbReference type="Gene3D" id="3.40.50.2300">
    <property type="match status" value="2"/>
</dbReference>
<reference evidence="6" key="1">
    <citation type="submission" date="2025-08" db="UniProtKB">
        <authorList>
            <consortium name="Ensembl"/>
        </authorList>
    </citation>
    <scope>IDENTIFICATION</scope>
</reference>
<sequence length="336" mass="38477">MISGGLFPRGADQEYSAFRIGMVQFGTSEFRLTPHIDNLEVANSFAVTNCFCSQFSRGVYAIFGFYDKKSVNTITSFCGTLHVSFITPSFPLDGNQQFIIQMRPDIRGPLLSLIEYYKWDKFAYLYDSDRGLTTLQVVLDTAAEKKWQVTAINVGNLKDERKDEAYRSLFQDLENKKERRVILDCEQDKVKDIMEQVLIFPKYVLWTNKCVQQLWTGFVDGDLSKIQYGGANVSGFQIVDFDDPLVSKFDQRWEALEEKEYPGADSKIRYTSALTYDAVQVMTEAFRYLHKQRIDFTRRANTGDCLANPAVPWAQGVEIERALKQVTVPPQVPIMT</sequence>
<dbReference type="FunFam" id="3.40.50.2300:FF:000004">
    <property type="entry name" value="Glutamate receptor, ionotropic, AMPA 2"/>
    <property type="match status" value="1"/>
</dbReference>
<organism evidence="6 7">
    <name type="scientific">Fundulus heteroclitus</name>
    <name type="common">Killifish</name>
    <name type="synonym">Mummichog</name>
    <dbReference type="NCBI Taxonomy" id="8078"/>
    <lineage>
        <taxon>Eukaryota</taxon>
        <taxon>Metazoa</taxon>
        <taxon>Chordata</taxon>
        <taxon>Craniata</taxon>
        <taxon>Vertebrata</taxon>
        <taxon>Euteleostomi</taxon>
        <taxon>Actinopterygii</taxon>
        <taxon>Neopterygii</taxon>
        <taxon>Teleostei</taxon>
        <taxon>Neoteleostei</taxon>
        <taxon>Acanthomorphata</taxon>
        <taxon>Ovalentaria</taxon>
        <taxon>Atherinomorphae</taxon>
        <taxon>Cyprinodontiformes</taxon>
        <taxon>Fundulidae</taxon>
        <taxon>Fundulus</taxon>
    </lineage>
</organism>
<dbReference type="Proteomes" id="UP000265000">
    <property type="component" value="Unplaced"/>
</dbReference>
<dbReference type="InterPro" id="IPR028082">
    <property type="entry name" value="Peripla_BP_I"/>
</dbReference>
<proteinExistence type="predicted"/>
<dbReference type="Ensembl" id="ENSFHET00000005635.1">
    <property type="protein sequence ID" value="ENSFHEP00000006357.1"/>
    <property type="gene ID" value="ENSFHEG00000007455.1"/>
</dbReference>
<keyword evidence="2" id="KW-0812">Transmembrane</keyword>
<evidence type="ECO:0000256" key="1">
    <source>
        <dbReference type="ARBA" id="ARBA00004370"/>
    </source>
</evidence>
<protein>
    <submittedName>
        <fullName evidence="6">Glutamate receptor, ionotropic, AMPA 2b</fullName>
    </submittedName>
</protein>
<reference evidence="6" key="2">
    <citation type="submission" date="2025-09" db="UniProtKB">
        <authorList>
            <consortium name="Ensembl"/>
        </authorList>
    </citation>
    <scope>IDENTIFICATION</scope>
</reference>
<keyword evidence="4" id="KW-0472">Membrane</keyword>
<dbReference type="SUPFAM" id="SSF53822">
    <property type="entry name" value="Periplasmic binding protein-like I"/>
    <property type="match status" value="1"/>
</dbReference>
<evidence type="ECO:0000256" key="3">
    <source>
        <dbReference type="ARBA" id="ARBA00022989"/>
    </source>
</evidence>